<evidence type="ECO:0000313" key="4">
    <source>
        <dbReference type="Proteomes" id="UP000182498"/>
    </source>
</evidence>
<dbReference type="Gene3D" id="3.40.350.10">
    <property type="entry name" value="Creatinase/prolidase N-terminal domain"/>
    <property type="match status" value="1"/>
</dbReference>
<dbReference type="InterPro" id="IPR000994">
    <property type="entry name" value="Pept_M24"/>
</dbReference>
<feature type="domain" description="Creatinase N-terminal" evidence="2">
    <location>
        <begin position="13"/>
        <end position="138"/>
    </location>
</feature>
<dbReference type="PANTHER" id="PTHR46112">
    <property type="entry name" value="AMINOPEPTIDASE"/>
    <property type="match status" value="1"/>
</dbReference>
<sequence>MTVPFPLTTYTARLDAVAALLEQQHIDAAVLTPGADLRFLLTSDIDTHERFSALVITPDSRRIIVPGVDAAALRQGIPWQAGVEVVPWNDGEDAPALAVGDLPADATIAVSGEMPANHLLNLQARGLSTVNATAVLRDVFMVKDTEEIAELRRAGAAIDEVHRQVPGLLSAGRTEREVAEDLERLILAEHVVVDFIIVGSGPHGADPHHDFSDRVIEDGDIVVIDIGGTLDSGYHSDCTRTYIVGPVDAARDDRAEAYRVLHEAQQAGLDAAKPGITAGGLDKVVRDVIDAAGYGRFYTHRTGHGIGLSGHEEPFIIAGNDLPLAEGMAFSIEPGIYIPGDWGARIEDIVVMTADGCEPVNLTTHDLVPAGAAEYRGATA</sequence>
<dbReference type="InterPro" id="IPR029149">
    <property type="entry name" value="Creatin/AminoP/Spt16_N"/>
</dbReference>
<accession>A0A0X2NPH5</accession>
<dbReference type="EC" id="3.4.13.-" evidence="3"/>
<keyword evidence="4" id="KW-1185">Reference proteome</keyword>
<dbReference type="Proteomes" id="UP000182498">
    <property type="component" value="Unassembled WGS sequence"/>
</dbReference>
<organism evidence="3 4">
    <name type="scientific">Corynebacterium variabile</name>
    <dbReference type="NCBI Taxonomy" id="1727"/>
    <lineage>
        <taxon>Bacteria</taxon>
        <taxon>Bacillati</taxon>
        <taxon>Actinomycetota</taxon>
        <taxon>Actinomycetes</taxon>
        <taxon>Mycobacteriales</taxon>
        <taxon>Corynebacteriaceae</taxon>
        <taxon>Corynebacterium</taxon>
    </lineage>
</organism>
<keyword evidence="3" id="KW-0645">Protease</keyword>
<dbReference type="Pfam" id="PF01321">
    <property type="entry name" value="Creatinase_N"/>
    <property type="match status" value="1"/>
</dbReference>
<keyword evidence="3" id="KW-0378">Hydrolase</keyword>
<reference evidence="4" key="1">
    <citation type="submission" date="2015-11" db="EMBL/GenBank/DDBJ databases">
        <authorList>
            <person name="Dugat-Bony E."/>
        </authorList>
    </citation>
    <scope>NUCLEOTIDE SEQUENCE [LARGE SCALE GENOMIC DNA]</scope>
    <source>
        <strain evidence="4">Mu292</strain>
    </source>
</reference>
<keyword evidence="3" id="KW-0031">Aminopeptidase</keyword>
<dbReference type="RefSeq" id="WP_073884748.1">
    <property type="nucleotide sequence ID" value="NZ_FAUH01000022.1"/>
</dbReference>
<evidence type="ECO:0000313" key="3">
    <source>
        <dbReference type="EMBL" id="CUU67363.1"/>
    </source>
</evidence>
<gene>
    <name evidence="3" type="ORF">CVAR292_02725</name>
</gene>
<dbReference type="InterPro" id="IPR050659">
    <property type="entry name" value="Peptidase_M24B"/>
</dbReference>
<name>A0A0X2NPH5_9CORY</name>
<proteinExistence type="predicted"/>
<evidence type="ECO:0000259" key="2">
    <source>
        <dbReference type="Pfam" id="PF01321"/>
    </source>
</evidence>
<dbReference type="EMBL" id="FAUH01000022">
    <property type="protein sequence ID" value="CUU67363.1"/>
    <property type="molecule type" value="Genomic_DNA"/>
</dbReference>
<feature type="domain" description="Peptidase M24" evidence="1">
    <location>
        <begin position="150"/>
        <end position="354"/>
    </location>
</feature>
<dbReference type="SUPFAM" id="SSF53092">
    <property type="entry name" value="Creatinase/prolidase N-terminal domain"/>
    <property type="match status" value="1"/>
</dbReference>
<dbReference type="SUPFAM" id="SSF55920">
    <property type="entry name" value="Creatinase/aminopeptidase"/>
    <property type="match status" value="1"/>
</dbReference>
<dbReference type="AlphaFoldDB" id="A0A0X2NPH5"/>
<dbReference type="Gene3D" id="3.90.230.10">
    <property type="entry name" value="Creatinase/methionine aminopeptidase superfamily"/>
    <property type="match status" value="1"/>
</dbReference>
<keyword evidence="3" id="KW-0224">Dipeptidase</keyword>
<dbReference type="OrthoDB" id="9806388at2"/>
<dbReference type="GO" id="GO:0004177">
    <property type="term" value="F:aminopeptidase activity"/>
    <property type="evidence" value="ECO:0007669"/>
    <property type="project" value="UniProtKB-KW"/>
</dbReference>
<dbReference type="InterPro" id="IPR000587">
    <property type="entry name" value="Creatinase_N"/>
</dbReference>
<dbReference type="InterPro" id="IPR036005">
    <property type="entry name" value="Creatinase/aminopeptidase-like"/>
</dbReference>
<protein>
    <submittedName>
        <fullName evidence="3">Xaa-Pro aminopeptidase</fullName>
        <ecNumber evidence="3">3.4.13.-</ecNumber>
    </submittedName>
</protein>
<dbReference type="PANTHER" id="PTHR46112:SF3">
    <property type="entry name" value="AMINOPEPTIDASE YPDF"/>
    <property type="match status" value="1"/>
</dbReference>
<dbReference type="Pfam" id="PF00557">
    <property type="entry name" value="Peptidase_M24"/>
    <property type="match status" value="1"/>
</dbReference>
<evidence type="ECO:0000259" key="1">
    <source>
        <dbReference type="Pfam" id="PF00557"/>
    </source>
</evidence>
<dbReference type="GO" id="GO:0016805">
    <property type="term" value="F:dipeptidase activity"/>
    <property type="evidence" value="ECO:0007669"/>
    <property type="project" value="UniProtKB-KW"/>
</dbReference>